<feature type="domain" description="MobA/VirD2-like nuclease" evidence="2">
    <location>
        <begin position="379"/>
        <end position="481"/>
    </location>
</feature>
<protein>
    <submittedName>
        <fullName evidence="4">Relaxase (TraA)</fullName>
    </submittedName>
</protein>
<feature type="compositionally biased region" description="Basic and acidic residues" evidence="1">
    <location>
        <begin position="1403"/>
        <end position="1413"/>
    </location>
</feature>
<feature type="region of interest" description="Disordered" evidence="1">
    <location>
        <begin position="837"/>
        <end position="873"/>
    </location>
</feature>
<dbReference type="InterPro" id="IPR040677">
    <property type="entry name" value="LPD7"/>
</dbReference>
<sequence length="1433" mass="158572">MVFAASRYRSKLADALMEVRRRQEAMASLYAGGGVSGLKEGQGTESKKGSNVLPVQLRGAAKGADAGQSVASAAKPIRGRPPVYGTAVLSSGVAHLSGLSGSSTSKDDEWRRRRVGAAGALRGQRMRGRGLVSFETGLRAGAFVSLRDQVRSALGQTVGDRLVTRVGLAAGGQAAVVKVASFGGGAARVGALMRYQSQGGSLSLERQDGSLVTGVHAISDVARQWSEGGRERAPTKDVLRVVLTVGEGTGLDPDDIDIERRLGKALAGHRFAYAVEAVAGGGVRVEAVLSAAARPIGGGRKGERIFDNRKSLDRLEETIDRAFGWNAEVEFKGFAHGVEGVARYLGQLTRTGSREAHSVRLEGRTARIAGFTRLNGHDNNLAEARRWERDLRSQAQRDAMHVILSSKPGTDGDAFLDAARSMLARTFPDHDYVFAMHRDRGHLHVHAAVRMQSSFGDRLHPNIADFRRWREMLAEEARARGIAMFATHDRFEQAHHPSYRMSDIQRYQRGVATPAIQRRVEAVRNRDVYVPVRPEGRQAAYKAAAGWQRLETLVQAQVHRDGLARVLLPDVQASAVQGLSLRDNVLNYRNRAAVVIQRLEEREAVAIYARVIAEREQEAIEHSLNENASTHAGRNPALKQEEHDMAELKTMRAAYARIDDQLDEMEKLMPKEDLETFRKARRQVEVATREALGEQDKIEQLRGGFEGQDRRHVRPVAMFELGAFDLEQQPGGDTIRYRHRTDTGKPGHIAFVDQGAKVEVHDWTNREAVLAAMQLASDKWGAINVTGSRRYKAMVVELAAEHGISVANPELQGRLDAERERLSRKAEKAPGFVQAGTDEIKAGPSTPLQQPVTQPATQAGPLPSAMTGQNNERPPVLFETDSQFEKLGSVQQAIERDWRLANEIGVVSEIEAYAADRLTAAQTAALLGDRLQRVDEISAANNEQVFARQNREQLVRSVRNKLAIPSLEEKAEFEAWLSRFHATTATRSVDGKTDEPKADNDKLVVSDPYNEAAVLASLMEANRKWGAVQLESKDEQFLVVAVKVAAENNIPVRNGELQALYRAEQERVAYEAHARPGLVNPVAREEEGRDAWNKVTIAAIQFAEAADRDHSDEAFAHYRAQLRSAARLALYGNAYLTDLATRESTLGSELMLVEAEEELRQAEAKARLEGEAKTQSVEPGKAASQQQASPDSEAGARSVTGLLLQTGQALYRESEKESMTPYAEVRTDEGRIERLWGVTMPKAIIDSQARNGDRVTIVLDGRESVEKLVPVIDEKTGVKTYEKREVERNVWTVTVHRPEEGKGQSRSVEEQTRAEDVQQTSPHEIAAEHKPVQSGRTGRFEFDKAEAERSTGKVWDELSVNEKIQERIRQKSIHGAPENRPTQFHVDKEEAERSTGKTWGELSMREKLQERTRQKNLVEGQQRDEEDDDYHHE</sequence>
<feature type="compositionally biased region" description="Basic and acidic residues" evidence="1">
    <location>
        <begin position="1338"/>
        <end position="1348"/>
    </location>
</feature>
<evidence type="ECO:0000256" key="1">
    <source>
        <dbReference type="SAM" id="MobiDB-lite"/>
    </source>
</evidence>
<evidence type="ECO:0000313" key="4">
    <source>
        <dbReference type="EMBL" id="AJW30025.1"/>
    </source>
</evidence>
<dbReference type="Pfam" id="PF18821">
    <property type="entry name" value="LPD7"/>
    <property type="match status" value="1"/>
</dbReference>
<accession>A0A0D5A135</accession>
<organism evidence="4">
    <name type="scientific">Ochrobactrum sp. LM19</name>
    <dbReference type="NCBI Taxonomy" id="1449781"/>
    <lineage>
        <taxon>Bacteria</taxon>
        <taxon>Pseudomonadati</taxon>
        <taxon>Pseudomonadota</taxon>
        <taxon>Alphaproteobacteria</taxon>
        <taxon>Hyphomicrobiales</taxon>
        <taxon>Brucellaceae</taxon>
        <taxon>Brucella/Ochrobactrum group</taxon>
        <taxon>Ochrobactrum</taxon>
    </lineage>
</organism>
<geneLocation type="plasmid" evidence="4">
    <name>pLM19O2</name>
</geneLocation>
<proteinExistence type="predicted"/>
<feature type="region of interest" description="Disordered" evidence="1">
    <location>
        <begin position="1368"/>
        <end position="1433"/>
    </location>
</feature>
<name>A0A0D5A135_9HYPH</name>
<dbReference type="Pfam" id="PF03432">
    <property type="entry name" value="Relaxase"/>
    <property type="match status" value="1"/>
</dbReference>
<feature type="compositionally biased region" description="Basic and acidic residues" evidence="1">
    <location>
        <begin position="1385"/>
        <end position="1395"/>
    </location>
</feature>
<keyword evidence="4" id="KW-0614">Plasmid</keyword>
<feature type="compositionally biased region" description="Polar residues" evidence="1">
    <location>
        <begin position="846"/>
        <end position="857"/>
    </location>
</feature>
<feature type="compositionally biased region" description="Polar residues" evidence="1">
    <location>
        <begin position="1173"/>
        <end position="1190"/>
    </location>
</feature>
<gene>
    <name evidence="4" type="ORF">pLM19O2_p80</name>
</gene>
<evidence type="ECO:0000259" key="3">
    <source>
        <dbReference type="Pfam" id="PF18821"/>
    </source>
</evidence>
<feature type="region of interest" description="Disordered" evidence="1">
    <location>
        <begin position="1296"/>
        <end position="1348"/>
    </location>
</feature>
<dbReference type="EMBL" id="KM659092">
    <property type="protein sequence ID" value="AJW30025.1"/>
    <property type="molecule type" value="Genomic_DNA"/>
</dbReference>
<dbReference type="InterPro" id="IPR005094">
    <property type="entry name" value="Endonuclease_MobA/VirD2"/>
</dbReference>
<reference evidence="4" key="1">
    <citation type="submission" date="2014-09" db="EMBL/GenBank/DDBJ databases">
        <title>The mobilome of the heavy metals and metalloids hypertolerant bacteria from the Lubin copper mine (Poland).</title>
        <authorList>
            <person name="Dziewit L."/>
            <person name="Bartosik D."/>
        </authorList>
    </citation>
    <scope>NUCLEOTIDE SEQUENCE</scope>
    <source>
        <plasmid evidence="4">pLM19O2</plasmid>
    </source>
</reference>
<feature type="domain" description="Large polyvalent protein-associated" evidence="3">
    <location>
        <begin position="742"/>
        <end position="818"/>
    </location>
</feature>
<feature type="region of interest" description="Disordered" evidence="1">
    <location>
        <begin position="1164"/>
        <end position="1197"/>
    </location>
</feature>
<evidence type="ECO:0000259" key="2">
    <source>
        <dbReference type="Pfam" id="PF03432"/>
    </source>
</evidence>
<feature type="compositionally biased region" description="Acidic residues" evidence="1">
    <location>
        <begin position="1424"/>
        <end position="1433"/>
    </location>
</feature>
<feature type="compositionally biased region" description="Basic and acidic residues" evidence="1">
    <location>
        <begin position="1296"/>
        <end position="1316"/>
    </location>
</feature>
<dbReference type="RefSeq" id="WP_181377355.1">
    <property type="nucleotide sequence ID" value="NZ_KM659092.1"/>
</dbReference>